<sequence length="481" mass="53499">MPGAPVGKACNACRESKKKCDQTRPSCSRCTRLGIECVGSGAQRFKFMDEYNPHAPRKREPMLQIEAMRPVTYRDGVAVLAPAPRSSTLALAEALVTTFRPGTDLRYHLAWAYGGYLAMVPARLGKNEALDSAVDALVTTHRSFCARREISVAALTKYSRSLAALRDCLADVRKSSSSETLCAVSILLLVQNLLGSGGEQWTGHCEGAAKILKARKSCKPRDDFERIIMMSLRGPVLFEGILNQRITFTPDEWSQLITNDLDGTSPESALLLCMAKIPPILHRARAHEQQAPEIHDLCNELRTEYTSIRHLCDDFQARLAALETLSQTRTGKPTPKPSLQHAHFQRTYGLAMIVALYFSFVITGLGGGDARLRADASYLGTEIVRLAERAAIYRPLGAGYVLLCLILAWMGVVAVADTHNRSLRWEIERALAEYRSDFFHQDLSLDDIEEMPRRLFPLHWRGRADDGWLVRSVEHATYAGV</sequence>
<dbReference type="EMBL" id="JBFXLQ010000012">
    <property type="protein sequence ID" value="KAL2868906.1"/>
    <property type="molecule type" value="Genomic_DNA"/>
</dbReference>
<gene>
    <name evidence="7" type="ORF">BJX67DRAFT_349505</name>
</gene>
<dbReference type="InterPro" id="IPR001138">
    <property type="entry name" value="Zn2Cys6_DnaBD"/>
</dbReference>
<comment type="caution">
    <text evidence="7">The sequence shown here is derived from an EMBL/GenBank/DDBJ whole genome shotgun (WGS) entry which is preliminary data.</text>
</comment>
<evidence type="ECO:0000256" key="3">
    <source>
        <dbReference type="ARBA" id="ARBA00023163"/>
    </source>
</evidence>
<dbReference type="PANTHER" id="PTHR38111">
    <property type="entry name" value="ZN(2)-C6 FUNGAL-TYPE DOMAIN-CONTAINING PROTEIN-RELATED"/>
    <property type="match status" value="1"/>
</dbReference>
<dbReference type="InterPro" id="IPR036864">
    <property type="entry name" value="Zn2-C6_fun-type_DNA-bd_sf"/>
</dbReference>
<feature type="transmembrane region" description="Helical" evidence="5">
    <location>
        <begin position="348"/>
        <end position="368"/>
    </location>
</feature>
<keyword evidence="4" id="KW-0539">Nucleus</keyword>
<protein>
    <recommendedName>
        <fullName evidence="6">Zn(2)-C6 fungal-type domain-containing protein</fullName>
    </recommendedName>
</protein>
<evidence type="ECO:0000313" key="7">
    <source>
        <dbReference type="EMBL" id="KAL2868906.1"/>
    </source>
</evidence>
<dbReference type="SMART" id="SM00066">
    <property type="entry name" value="GAL4"/>
    <property type="match status" value="1"/>
</dbReference>
<evidence type="ECO:0000256" key="5">
    <source>
        <dbReference type="SAM" id="Phobius"/>
    </source>
</evidence>
<dbReference type="SUPFAM" id="SSF57701">
    <property type="entry name" value="Zn2/Cys6 DNA-binding domain"/>
    <property type="match status" value="1"/>
</dbReference>
<keyword evidence="8" id="KW-1185">Reference proteome</keyword>
<keyword evidence="3" id="KW-0804">Transcription</keyword>
<dbReference type="Pfam" id="PF00172">
    <property type="entry name" value="Zn_clus"/>
    <property type="match status" value="1"/>
</dbReference>
<evidence type="ECO:0000259" key="6">
    <source>
        <dbReference type="PROSITE" id="PS50048"/>
    </source>
</evidence>
<dbReference type="RefSeq" id="XP_070887885.1">
    <property type="nucleotide sequence ID" value="XM_071028758.1"/>
</dbReference>
<dbReference type="Gene3D" id="4.10.240.10">
    <property type="entry name" value="Zn(2)-C6 fungal-type DNA-binding domain"/>
    <property type="match status" value="1"/>
</dbReference>
<feature type="transmembrane region" description="Helical" evidence="5">
    <location>
        <begin position="397"/>
        <end position="416"/>
    </location>
</feature>
<name>A0ABR4LWJ0_9EURO</name>
<dbReference type="GeneID" id="98143830"/>
<evidence type="ECO:0000256" key="4">
    <source>
        <dbReference type="ARBA" id="ARBA00023242"/>
    </source>
</evidence>
<dbReference type="CDD" id="cd00067">
    <property type="entry name" value="GAL4"/>
    <property type="match status" value="1"/>
</dbReference>
<keyword evidence="5" id="KW-0472">Membrane</keyword>
<evidence type="ECO:0000256" key="2">
    <source>
        <dbReference type="ARBA" id="ARBA00023125"/>
    </source>
</evidence>
<keyword evidence="2" id="KW-0238">DNA-binding</keyword>
<dbReference type="InterPro" id="IPR053178">
    <property type="entry name" value="Osmoadaptation_assoc"/>
</dbReference>
<keyword evidence="5" id="KW-1133">Transmembrane helix</keyword>
<evidence type="ECO:0000256" key="1">
    <source>
        <dbReference type="ARBA" id="ARBA00023015"/>
    </source>
</evidence>
<dbReference type="Proteomes" id="UP001610432">
    <property type="component" value="Unassembled WGS sequence"/>
</dbReference>
<proteinExistence type="predicted"/>
<dbReference type="PANTHER" id="PTHR38111:SF11">
    <property type="entry name" value="TRANSCRIPTION FACTOR DOMAIN-CONTAINING PROTEIN-RELATED"/>
    <property type="match status" value="1"/>
</dbReference>
<accession>A0ABR4LWJ0</accession>
<evidence type="ECO:0000313" key="8">
    <source>
        <dbReference type="Proteomes" id="UP001610432"/>
    </source>
</evidence>
<organism evidence="7 8">
    <name type="scientific">Aspergillus lucknowensis</name>
    <dbReference type="NCBI Taxonomy" id="176173"/>
    <lineage>
        <taxon>Eukaryota</taxon>
        <taxon>Fungi</taxon>
        <taxon>Dikarya</taxon>
        <taxon>Ascomycota</taxon>
        <taxon>Pezizomycotina</taxon>
        <taxon>Eurotiomycetes</taxon>
        <taxon>Eurotiomycetidae</taxon>
        <taxon>Eurotiales</taxon>
        <taxon>Aspergillaceae</taxon>
        <taxon>Aspergillus</taxon>
        <taxon>Aspergillus subgen. Nidulantes</taxon>
    </lineage>
</organism>
<dbReference type="PROSITE" id="PS00463">
    <property type="entry name" value="ZN2_CY6_FUNGAL_1"/>
    <property type="match status" value="1"/>
</dbReference>
<feature type="domain" description="Zn(2)-C6 fungal-type" evidence="6">
    <location>
        <begin position="9"/>
        <end position="38"/>
    </location>
</feature>
<dbReference type="PROSITE" id="PS50048">
    <property type="entry name" value="ZN2_CY6_FUNGAL_2"/>
    <property type="match status" value="1"/>
</dbReference>
<reference evidence="7 8" key="1">
    <citation type="submission" date="2024-07" db="EMBL/GenBank/DDBJ databases">
        <title>Section-level genome sequencing and comparative genomics of Aspergillus sections Usti and Cavernicolus.</title>
        <authorList>
            <consortium name="Lawrence Berkeley National Laboratory"/>
            <person name="Nybo J.L."/>
            <person name="Vesth T.C."/>
            <person name="Theobald S."/>
            <person name="Frisvad J.C."/>
            <person name="Larsen T.O."/>
            <person name="Kjaerboelling I."/>
            <person name="Rothschild-Mancinelli K."/>
            <person name="Lyhne E.K."/>
            <person name="Kogle M.E."/>
            <person name="Barry K."/>
            <person name="Clum A."/>
            <person name="Na H."/>
            <person name="Ledsgaard L."/>
            <person name="Lin J."/>
            <person name="Lipzen A."/>
            <person name="Kuo A."/>
            <person name="Riley R."/>
            <person name="Mondo S."/>
            <person name="Labutti K."/>
            <person name="Haridas S."/>
            <person name="Pangalinan J."/>
            <person name="Salamov A.A."/>
            <person name="Simmons B.A."/>
            <person name="Magnuson J.K."/>
            <person name="Chen J."/>
            <person name="Drula E."/>
            <person name="Henrissat B."/>
            <person name="Wiebenga A."/>
            <person name="Lubbers R.J."/>
            <person name="Gomes A.C."/>
            <person name="Macurrencykelacurrency M.R."/>
            <person name="Stajich J."/>
            <person name="Grigoriev I.V."/>
            <person name="Mortensen U.H."/>
            <person name="De Vries R.P."/>
            <person name="Baker S.E."/>
            <person name="Andersen M.R."/>
        </authorList>
    </citation>
    <scope>NUCLEOTIDE SEQUENCE [LARGE SCALE GENOMIC DNA]</scope>
    <source>
        <strain evidence="7 8">CBS 449.75</strain>
    </source>
</reference>
<keyword evidence="5" id="KW-0812">Transmembrane</keyword>
<keyword evidence="1" id="KW-0805">Transcription regulation</keyword>